<accession>A0ACD3R736</accession>
<gene>
    <name evidence="1" type="ORF">E3U43_021672</name>
</gene>
<organism evidence="1 2">
    <name type="scientific">Larimichthys crocea</name>
    <name type="common">Large yellow croaker</name>
    <name type="synonym">Pseudosciaena crocea</name>
    <dbReference type="NCBI Taxonomy" id="215358"/>
    <lineage>
        <taxon>Eukaryota</taxon>
        <taxon>Metazoa</taxon>
        <taxon>Chordata</taxon>
        <taxon>Craniata</taxon>
        <taxon>Vertebrata</taxon>
        <taxon>Euteleostomi</taxon>
        <taxon>Actinopterygii</taxon>
        <taxon>Neopterygii</taxon>
        <taxon>Teleostei</taxon>
        <taxon>Neoteleostei</taxon>
        <taxon>Acanthomorphata</taxon>
        <taxon>Eupercaria</taxon>
        <taxon>Sciaenidae</taxon>
        <taxon>Larimichthys</taxon>
    </lineage>
</organism>
<dbReference type="EMBL" id="CM011682">
    <property type="protein sequence ID" value="TMS15210.1"/>
    <property type="molecule type" value="Genomic_DNA"/>
</dbReference>
<dbReference type="Proteomes" id="UP000793456">
    <property type="component" value="Chromosome IX"/>
</dbReference>
<comment type="caution">
    <text evidence="1">The sequence shown here is derived from an EMBL/GenBank/DDBJ whole genome shotgun (WGS) entry which is preliminary data.</text>
</comment>
<protein>
    <submittedName>
        <fullName evidence="1">Uncharacterized protein</fullName>
    </submittedName>
</protein>
<evidence type="ECO:0000313" key="1">
    <source>
        <dbReference type="EMBL" id="TMS15210.1"/>
    </source>
</evidence>
<keyword evidence="2" id="KW-1185">Reference proteome</keyword>
<proteinExistence type="predicted"/>
<evidence type="ECO:0000313" key="2">
    <source>
        <dbReference type="Proteomes" id="UP000793456"/>
    </source>
</evidence>
<name>A0ACD3R736_LARCR</name>
<sequence length="192" mass="21425">MLMHRNVCTLWLLLLLPHVSAFNLNLFRRPELREGDVRLFGSKNVSEGRVEIYHEGKWGTVCDDGWDMAEAQVVCRQLHFPGAKSVVTGKDYGKASGPIWLDDMNCKGTESHLSSCDFKNWGVTDCSHKEDVGVICETDDTNFNDPTHFLDQSISLSDDLGKIFDSGIGCDFPILVQSETGNRQEEWDPGGG</sequence>
<reference evidence="1" key="1">
    <citation type="submission" date="2018-11" db="EMBL/GenBank/DDBJ databases">
        <title>The sequence and de novo assembly of Larimichthys crocea genome using PacBio and Hi-C technologies.</title>
        <authorList>
            <person name="Xu P."/>
            <person name="Chen B."/>
            <person name="Zhou Z."/>
            <person name="Ke Q."/>
            <person name="Wu Y."/>
            <person name="Bai H."/>
            <person name="Pu F."/>
        </authorList>
    </citation>
    <scope>NUCLEOTIDE SEQUENCE</scope>
    <source>
        <tissue evidence="1">Muscle</tissue>
    </source>
</reference>